<feature type="domain" description="HIG1" evidence="6">
    <location>
        <begin position="37"/>
        <end position="130"/>
    </location>
</feature>
<dbReference type="STRING" id="131310.A0A0N5A4H5"/>
<evidence type="ECO:0000313" key="8">
    <source>
        <dbReference type="WBParaSite" id="PTRK_0001656700.1"/>
    </source>
</evidence>
<sequence length="134" mass="14897">MNSLLRSTFFRISNCTGHDEKHEEKDPKKQRYTGIPAIPMDIGYKSGKETGGSHEAGYTRGMMSNPVVPIGMALTCAALFGMFRNSMTGNKMGTQKYMRYRIYAQFGTVLALVAGFALAGSQFYEKKGEDKKVF</sequence>
<dbReference type="AlphaFoldDB" id="A0A0N5A4H5"/>
<keyword evidence="2 5" id="KW-0812">Transmembrane</keyword>
<evidence type="ECO:0000256" key="2">
    <source>
        <dbReference type="ARBA" id="ARBA00022692"/>
    </source>
</evidence>
<evidence type="ECO:0000256" key="4">
    <source>
        <dbReference type="ARBA" id="ARBA00023136"/>
    </source>
</evidence>
<evidence type="ECO:0000256" key="5">
    <source>
        <dbReference type="SAM" id="Phobius"/>
    </source>
</evidence>
<feature type="transmembrane region" description="Helical" evidence="5">
    <location>
        <begin position="103"/>
        <end position="124"/>
    </location>
</feature>
<comment type="subcellular location">
    <subcellularLocation>
        <location evidence="1">Mitochondrion membrane</location>
    </subcellularLocation>
</comment>
<keyword evidence="4 5" id="KW-0472">Membrane</keyword>
<name>A0A0N5A4H5_PARTI</name>
<organism evidence="7 8">
    <name type="scientific">Parastrongyloides trichosuri</name>
    <name type="common">Possum-specific nematode worm</name>
    <dbReference type="NCBI Taxonomy" id="131310"/>
    <lineage>
        <taxon>Eukaryota</taxon>
        <taxon>Metazoa</taxon>
        <taxon>Ecdysozoa</taxon>
        <taxon>Nematoda</taxon>
        <taxon>Chromadorea</taxon>
        <taxon>Rhabditida</taxon>
        <taxon>Tylenchina</taxon>
        <taxon>Panagrolaimomorpha</taxon>
        <taxon>Strongyloidoidea</taxon>
        <taxon>Strongyloididae</taxon>
        <taxon>Parastrongyloides</taxon>
    </lineage>
</organism>
<keyword evidence="3 5" id="KW-1133">Transmembrane helix</keyword>
<dbReference type="Pfam" id="PF04588">
    <property type="entry name" value="HIG_1_N"/>
    <property type="match status" value="1"/>
</dbReference>
<dbReference type="Proteomes" id="UP000038045">
    <property type="component" value="Unplaced"/>
</dbReference>
<dbReference type="Gene3D" id="6.10.140.1320">
    <property type="match status" value="1"/>
</dbReference>
<dbReference type="PROSITE" id="PS51503">
    <property type="entry name" value="HIG1"/>
    <property type="match status" value="1"/>
</dbReference>
<dbReference type="GO" id="GO:0031966">
    <property type="term" value="C:mitochondrial membrane"/>
    <property type="evidence" value="ECO:0007669"/>
    <property type="project" value="UniProtKB-SubCell"/>
</dbReference>
<evidence type="ECO:0000256" key="1">
    <source>
        <dbReference type="ARBA" id="ARBA00004325"/>
    </source>
</evidence>
<dbReference type="PANTHER" id="PTHR12297">
    <property type="entry name" value="HYPOXIA-INDUCBILE GENE 1 HIG1 -RELATED"/>
    <property type="match status" value="1"/>
</dbReference>
<proteinExistence type="predicted"/>
<dbReference type="InterPro" id="IPR007667">
    <property type="entry name" value="Hypoxia_induced_domain"/>
</dbReference>
<dbReference type="WBParaSite" id="PTRK_0001656700.1">
    <property type="protein sequence ID" value="PTRK_0001656700.1"/>
    <property type="gene ID" value="PTRK_0001656700"/>
</dbReference>
<evidence type="ECO:0000256" key="3">
    <source>
        <dbReference type="ARBA" id="ARBA00022989"/>
    </source>
</evidence>
<protein>
    <submittedName>
        <fullName evidence="8">HIG1 domain-containing protein</fullName>
    </submittedName>
</protein>
<accession>A0A0N5A4H5</accession>
<feature type="transmembrane region" description="Helical" evidence="5">
    <location>
        <begin position="66"/>
        <end position="83"/>
    </location>
</feature>
<dbReference type="PANTHER" id="PTHR12297:SF17">
    <property type="entry name" value="HIG1 DOMAIN-CONTAINING PROTEIN"/>
    <property type="match status" value="1"/>
</dbReference>
<dbReference type="InterPro" id="IPR050355">
    <property type="entry name" value="RCF1"/>
</dbReference>
<evidence type="ECO:0000259" key="6">
    <source>
        <dbReference type="PROSITE" id="PS51503"/>
    </source>
</evidence>
<evidence type="ECO:0000313" key="7">
    <source>
        <dbReference type="Proteomes" id="UP000038045"/>
    </source>
</evidence>
<keyword evidence="7" id="KW-1185">Reference proteome</keyword>
<dbReference type="GO" id="GO:0097250">
    <property type="term" value="P:mitochondrial respirasome assembly"/>
    <property type="evidence" value="ECO:0007669"/>
    <property type="project" value="TreeGrafter"/>
</dbReference>
<reference evidence="8" key="1">
    <citation type="submission" date="2017-02" db="UniProtKB">
        <authorList>
            <consortium name="WormBaseParasite"/>
        </authorList>
    </citation>
    <scope>IDENTIFICATION</scope>
</reference>